<dbReference type="GO" id="GO:0006424">
    <property type="term" value="P:glutamyl-tRNA aminoacylation"/>
    <property type="evidence" value="ECO:0007669"/>
    <property type="project" value="UniProtKB-UniRule"/>
</dbReference>
<keyword evidence="3 10" id="KW-0963">Cytoplasm</keyword>
<reference evidence="14" key="1">
    <citation type="submission" date="2021-04" db="EMBL/GenBank/DDBJ databases">
        <title>Genomic insights into ecological role and evolution of a novel Thermoplasmata order Candidatus Sysuiplasmatales.</title>
        <authorList>
            <person name="Yuan Y."/>
        </authorList>
    </citation>
    <scope>NUCLEOTIDE SEQUENCE</scope>
    <source>
        <strain evidence="15">TUT19-bin139</strain>
        <strain evidence="14">YP2-bin.285</strain>
    </source>
</reference>
<dbReference type="InterPro" id="IPR001412">
    <property type="entry name" value="aa-tRNA-synth_I_CS"/>
</dbReference>
<comment type="similarity">
    <text evidence="2 10">Belongs to the class-I aminoacyl-tRNA synthetase family. Glutamate--tRNA ligase type 2 subfamily.</text>
</comment>
<evidence type="ECO:0000256" key="2">
    <source>
        <dbReference type="ARBA" id="ARBA00008927"/>
    </source>
</evidence>
<protein>
    <recommendedName>
        <fullName evidence="10">Glutamate--tRNA ligase</fullName>
        <ecNumber evidence="10">6.1.1.17</ecNumber>
    </recommendedName>
    <alternativeName>
        <fullName evidence="10">Glutamyl-tRNA synthetase</fullName>
        <shortName evidence="10">GluRS</shortName>
    </alternativeName>
</protein>
<accession>A0A8J7YIK0</accession>
<evidence type="ECO:0000256" key="6">
    <source>
        <dbReference type="ARBA" id="ARBA00022840"/>
    </source>
</evidence>
<dbReference type="GO" id="GO:0032991">
    <property type="term" value="C:protein-containing complex"/>
    <property type="evidence" value="ECO:0007669"/>
    <property type="project" value="UniProtKB-ARBA"/>
</dbReference>
<evidence type="ECO:0000259" key="12">
    <source>
        <dbReference type="Pfam" id="PF03950"/>
    </source>
</evidence>
<evidence type="ECO:0000259" key="13">
    <source>
        <dbReference type="Pfam" id="PF20974"/>
    </source>
</evidence>
<dbReference type="EMBL" id="JAHEAC010000016">
    <property type="protein sequence ID" value="MBX8643688.1"/>
    <property type="molecule type" value="Genomic_DNA"/>
</dbReference>
<dbReference type="HAMAP" id="MF_02076">
    <property type="entry name" value="Glu_tRNA_synth_type2"/>
    <property type="match status" value="1"/>
</dbReference>
<dbReference type="PANTHER" id="PTHR43097:SF5">
    <property type="entry name" value="GLUTAMATE--TRNA LIGASE"/>
    <property type="match status" value="1"/>
</dbReference>
<dbReference type="InterPro" id="IPR000924">
    <property type="entry name" value="Glu/Gln-tRNA-synth"/>
</dbReference>
<dbReference type="Gene3D" id="2.40.240.10">
    <property type="entry name" value="Ribosomal Protein L25, Chain P"/>
    <property type="match status" value="1"/>
</dbReference>
<dbReference type="GO" id="GO:0005829">
    <property type="term" value="C:cytosol"/>
    <property type="evidence" value="ECO:0007669"/>
    <property type="project" value="TreeGrafter"/>
</dbReference>
<dbReference type="InterPro" id="IPR011035">
    <property type="entry name" value="Ribosomal_bL25/Gln-tRNA_synth"/>
</dbReference>
<evidence type="ECO:0000313" key="15">
    <source>
        <dbReference type="EMBL" id="MBX8643688.1"/>
    </source>
</evidence>
<feature type="domain" description="Glutamyl/glutaminyl-tRNA synthetase class Ib catalytic" evidence="11">
    <location>
        <begin position="98"/>
        <end position="400"/>
    </location>
</feature>
<comment type="function">
    <text evidence="10">Catalyzes the attachment of glutamate to tRNA(Glu) in a two-step reaction: glutamate is first activated by ATP to form Glu-AMP and then transferred to the acceptor end of tRNA(Glu).</text>
</comment>
<dbReference type="GO" id="GO:0005524">
    <property type="term" value="F:ATP binding"/>
    <property type="evidence" value="ECO:0007669"/>
    <property type="project" value="UniProtKB-UniRule"/>
</dbReference>
<dbReference type="InterPro" id="IPR020059">
    <property type="entry name" value="Glu/Gln-tRNA-synth_Ib_codon-bd"/>
</dbReference>
<dbReference type="AlphaFoldDB" id="A0A8J7YIK0"/>
<evidence type="ECO:0000256" key="8">
    <source>
        <dbReference type="ARBA" id="ARBA00023146"/>
    </source>
</evidence>
<evidence type="ECO:0000256" key="10">
    <source>
        <dbReference type="HAMAP-Rule" id="MF_02076"/>
    </source>
</evidence>
<dbReference type="Pfam" id="PF03950">
    <property type="entry name" value="tRNA-synt_1c_C"/>
    <property type="match status" value="1"/>
</dbReference>
<gene>
    <name evidence="10" type="primary">gltX</name>
    <name evidence="14" type="ORF">J9259_00755</name>
    <name evidence="15" type="ORF">KIY12_03040</name>
</gene>
<name>A0A8J7YIK0_9ARCH</name>
<dbReference type="InterPro" id="IPR049437">
    <property type="entry name" value="tRNA-synt_1c_C2"/>
</dbReference>
<evidence type="ECO:0000313" key="14">
    <source>
        <dbReference type="EMBL" id="MBX8631044.1"/>
    </source>
</evidence>
<proteinExistence type="inferred from homology"/>
<feature type="domain" description="Glutamyl/glutaminyl-tRNA synthetase class Ib anti-codon binding" evidence="12">
    <location>
        <begin position="406"/>
        <end position="478"/>
    </location>
</feature>
<dbReference type="NCBIfam" id="NF003169">
    <property type="entry name" value="PRK04156.1"/>
    <property type="match status" value="1"/>
</dbReference>
<dbReference type="SUPFAM" id="SSF52374">
    <property type="entry name" value="Nucleotidylyl transferase"/>
    <property type="match status" value="1"/>
</dbReference>
<dbReference type="NCBIfam" id="TIGR00463">
    <property type="entry name" value="gltX_arch"/>
    <property type="match status" value="1"/>
</dbReference>
<dbReference type="PRINTS" id="PR00987">
    <property type="entry name" value="TRNASYNTHGLU"/>
</dbReference>
<evidence type="ECO:0000313" key="16">
    <source>
        <dbReference type="Proteomes" id="UP000716004"/>
    </source>
</evidence>
<evidence type="ECO:0000256" key="5">
    <source>
        <dbReference type="ARBA" id="ARBA00022741"/>
    </source>
</evidence>
<comment type="catalytic activity">
    <reaction evidence="9 10">
        <text>tRNA(Glu) + L-glutamate + ATP = L-glutamyl-tRNA(Glu) + AMP + diphosphate</text>
        <dbReference type="Rhea" id="RHEA:23540"/>
        <dbReference type="Rhea" id="RHEA-COMP:9663"/>
        <dbReference type="Rhea" id="RHEA-COMP:9680"/>
        <dbReference type="ChEBI" id="CHEBI:29985"/>
        <dbReference type="ChEBI" id="CHEBI:30616"/>
        <dbReference type="ChEBI" id="CHEBI:33019"/>
        <dbReference type="ChEBI" id="CHEBI:78442"/>
        <dbReference type="ChEBI" id="CHEBI:78520"/>
        <dbReference type="ChEBI" id="CHEBI:456215"/>
        <dbReference type="EC" id="6.1.1.17"/>
    </reaction>
</comment>
<dbReference type="InterPro" id="IPR020058">
    <property type="entry name" value="Glu/Gln-tRNA-synth_Ib_cat-dom"/>
</dbReference>
<dbReference type="InterPro" id="IPR050132">
    <property type="entry name" value="Gln/Glu-tRNA_Ligase"/>
</dbReference>
<dbReference type="EMBL" id="JAGVSJ010000001">
    <property type="protein sequence ID" value="MBX8631044.1"/>
    <property type="molecule type" value="Genomic_DNA"/>
</dbReference>
<dbReference type="Gene3D" id="2.40.240.100">
    <property type="match status" value="1"/>
</dbReference>
<dbReference type="GO" id="GO:0004818">
    <property type="term" value="F:glutamate-tRNA ligase activity"/>
    <property type="evidence" value="ECO:0007669"/>
    <property type="project" value="UniProtKB-UniRule"/>
</dbReference>
<dbReference type="SUPFAM" id="SSF50715">
    <property type="entry name" value="Ribosomal protein L25-like"/>
    <property type="match status" value="1"/>
</dbReference>
<comment type="caution">
    <text evidence="10">Lacks conserved residue(s) required for the propagation of feature annotation.</text>
</comment>
<dbReference type="Pfam" id="PF20974">
    <property type="entry name" value="tRNA-synt_1c_C2"/>
    <property type="match status" value="1"/>
</dbReference>
<organism evidence="14 16">
    <name type="scientific">Candidatus Sysuiplasma superficiale</name>
    <dbReference type="NCBI Taxonomy" id="2823368"/>
    <lineage>
        <taxon>Archaea</taxon>
        <taxon>Methanobacteriati</taxon>
        <taxon>Thermoplasmatota</taxon>
        <taxon>Thermoplasmata</taxon>
        <taxon>Candidatus Sysuiplasmatales</taxon>
        <taxon>Candidatus Sysuiplasmataceae</taxon>
        <taxon>Candidatus Sysuiplasma</taxon>
    </lineage>
</organism>
<keyword evidence="7 10" id="KW-0648">Protein biosynthesis</keyword>
<dbReference type="InterPro" id="IPR004526">
    <property type="entry name" value="Glu-tRNA-synth_arc/euk"/>
</dbReference>
<dbReference type="Pfam" id="PF00749">
    <property type="entry name" value="tRNA-synt_1c"/>
    <property type="match status" value="1"/>
</dbReference>
<evidence type="ECO:0000259" key="11">
    <source>
        <dbReference type="Pfam" id="PF00749"/>
    </source>
</evidence>
<dbReference type="EC" id="6.1.1.17" evidence="10"/>
<comment type="caution">
    <text evidence="14">The sequence shown here is derived from an EMBL/GenBank/DDBJ whole genome shotgun (WGS) entry which is preliminary data.</text>
</comment>
<evidence type="ECO:0000256" key="4">
    <source>
        <dbReference type="ARBA" id="ARBA00022598"/>
    </source>
</evidence>
<feature type="domain" description="tRNA synthetases class I (E and Q) anti-codon binding" evidence="13">
    <location>
        <begin position="494"/>
        <end position="542"/>
    </location>
</feature>
<dbReference type="Proteomes" id="UP000750197">
    <property type="component" value="Unassembled WGS sequence"/>
</dbReference>
<dbReference type="PANTHER" id="PTHR43097">
    <property type="entry name" value="GLUTAMINE-TRNA LIGASE"/>
    <property type="match status" value="1"/>
</dbReference>
<keyword evidence="4 10" id="KW-0436">Ligase</keyword>
<evidence type="ECO:0000256" key="7">
    <source>
        <dbReference type="ARBA" id="ARBA00022917"/>
    </source>
</evidence>
<keyword evidence="8 10" id="KW-0030">Aminoacyl-tRNA synthetase</keyword>
<dbReference type="PROSITE" id="PS00178">
    <property type="entry name" value="AA_TRNA_LIGASE_I"/>
    <property type="match status" value="1"/>
</dbReference>
<dbReference type="Gene3D" id="3.40.50.620">
    <property type="entry name" value="HUPs"/>
    <property type="match status" value="1"/>
</dbReference>
<keyword evidence="5 10" id="KW-0547">Nucleotide-binding</keyword>
<keyword evidence="6 10" id="KW-0067">ATP-binding</keyword>
<sequence>MTEEIEKEAYILALQNAILHGGKAEPRSVLGRIMARFRNTEAQSALKVVSSAVDLVNSRSIEEQRKELFRLAPELLVKEKKERIRQLRELEGAGPGFTVRLAPYPSGALHIGNSRMIILNDEYAKKYRGKLFLVFDDTIGSEEKLPQLESYTLIREGLEWLGVRWDAEYYKSDRLEIFYAWALRLIRQGIAYVCLCSSEELRKRREEGVACSHRDQTAEENEKLWGKMLSGEFSEGDAVLRAKTDIAHRNPAFRDRVLCRMSDRAHPRVGTKYRVWPMLEFSWAVDDIELGMTHVIRGKDLYMEDLMEKFIWDRLGIKGPRFEHFGLLRISGVKISKSKSMSEVMSGAFSGWDDPRTWSLQSLRARGIRPEAIRSFILNFGMSLNDITVPVDSLYSENRKLIERDAARYYFVDSPVHIRIEGVPQVDFVESMIHPDYPERGKRRIEVDGSVYISSSDAESLDGSEIRLKDYCNIKLQGRTGIFAGRENRELPRIQWVTARTAVPCEIIMPDGSRRTGVAEPSVRNIRGGAPVQFERFGYVNLREKGERMLFYYTHD</sequence>
<comment type="subcellular location">
    <subcellularLocation>
        <location evidence="1 10">Cytoplasm</location>
    </subcellularLocation>
</comment>
<evidence type="ECO:0000256" key="9">
    <source>
        <dbReference type="ARBA" id="ARBA00048351"/>
    </source>
</evidence>
<evidence type="ECO:0000256" key="3">
    <source>
        <dbReference type="ARBA" id="ARBA00022490"/>
    </source>
</evidence>
<dbReference type="InterPro" id="IPR014729">
    <property type="entry name" value="Rossmann-like_a/b/a_fold"/>
</dbReference>
<dbReference type="GO" id="GO:0043604">
    <property type="term" value="P:amide biosynthetic process"/>
    <property type="evidence" value="ECO:0007669"/>
    <property type="project" value="TreeGrafter"/>
</dbReference>
<dbReference type="Proteomes" id="UP000716004">
    <property type="component" value="Unassembled WGS sequence"/>
</dbReference>
<dbReference type="InterPro" id="IPR020056">
    <property type="entry name" value="Rbsml_bL25/Gln-tRNA_synth_N"/>
</dbReference>
<evidence type="ECO:0000256" key="1">
    <source>
        <dbReference type="ARBA" id="ARBA00004496"/>
    </source>
</evidence>